<gene>
    <name evidence="2" type="ORF">FHX75_111219</name>
</gene>
<evidence type="ECO:0000259" key="1">
    <source>
        <dbReference type="Pfam" id="PF01402"/>
    </source>
</evidence>
<comment type="caution">
    <text evidence="2">The sequence shown here is derived from an EMBL/GenBank/DDBJ whole genome shotgun (WGS) entry which is preliminary data.</text>
</comment>
<dbReference type="RefSeq" id="WP_154937055.1">
    <property type="nucleotide sequence ID" value="NZ_VIXA01000001.1"/>
</dbReference>
<organism evidence="2 3">
    <name type="scientific">Micromonospora palomenae</name>
    <dbReference type="NCBI Taxonomy" id="1461247"/>
    <lineage>
        <taxon>Bacteria</taxon>
        <taxon>Bacillati</taxon>
        <taxon>Actinomycetota</taxon>
        <taxon>Actinomycetes</taxon>
        <taxon>Micromonosporales</taxon>
        <taxon>Micromonosporaceae</taxon>
        <taxon>Micromonospora</taxon>
    </lineage>
</organism>
<dbReference type="EMBL" id="VIXA01000001">
    <property type="protein sequence ID" value="TWG28068.1"/>
    <property type="molecule type" value="Genomic_DNA"/>
</dbReference>
<dbReference type="GO" id="GO:0006355">
    <property type="term" value="P:regulation of DNA-templated transcription"/>
    <property type="evidence" value="ECO:0007669"/>
    <property type="project" value="InterPro"/>
</dbReference>
<protein>
    <submittedName>
        <fullName evidence="2">Ribbon-helix-helix CopG family protein</fullName>
    </submittedName>
</protein>
<dbReference type="AlphaFoldDB" id="A0A561WW31"/>
<accession>A0A561WW31</accession>
<dbReference type="InterPro" id="IPR010985">
    <property type="entry name" value="Ribbon_hlx_hlx"/>
</dbReference>
<dbReference type="Pfam" id="PF01402">
    <property type="entry name" value="RHH_1"/>
    <property type="match status" value="1"/>
</dbReference>
<dbReference type="SUPFAM" id="SSF47598">
    <property type="entry name" value="Ribbon-helix-helix"/>
    <property type="match status" value="1"/>
</dbReference>
<feature type="domain" description="Ribbon-helix-helix protein CopG" evidence="1">
    <location>
        <begin position="5"/>
        <end position="42"/>
    </location>
</feature>
<proteinExistence type="predicted"/>
<dbReference type="InterPro" id="IPR002145">
    <property type="entry name" value="CopG"/>
</dbReference>
<evidence type="ECO:0000313" key="3">
    <source>
        <dbReference type="Proteomes" id="UP000319927"/>
    </source>
</evidence>
<dbReference type="Proteomes" id="UP000319927">
    <property type="component" value="Unassembled WGS sequence"/>
</dbReference>
<evidence type="ECO:0000313" key="2">
    <source>
        <dbReference type="EMBL" id="TWG28068.1"/>
    </source>
</evidence>
<sequence length="77" mass="8935">MASRLTSVRLDDDTLDRLRLVAEVNETNIAAEVREAVRRYLESELEAEDFPRRLDEAHARQRAVMRRIVSSIGRQDP</sequence>
<keyword evidence="3" id="KW-1185">Reference proteome</keyword>
<name>A0A561WW31_9ACTN</name>
<reference evidence="2 3" key="1">
    <citation type="submission" date="2019-06" db="EMBL/GenBank/DDBJ databases">
        <title>Sequencing the genomes of 1000 actinobacteria strains.</title>
        <authorList>
            <person name="Klenk H.-P."/>
        </authorList>
    </citation>
    <scope>NUCLEOTIDE SEQUENCE [LARGE SCALE GENOMIC DNA]</scope>
    <source>
        <strain evidence="2 3">DSM 102131</strain>
    </source>
</reference>